<sequence>MKTKNVLRVGQLANTLADLTYAQTVVPPEQMQVNSIQKILPDLVAELRSIFIAETGENPWAMPIEAISQQHLDELSQTFIGEDSQFPDFYTFWPNFLASEPEPTQMSKLLEQVKDWGYVMDDDSETVLD</sequence>
<dbReference type="EMBL" id="WPIN01000011">
    <property type="protein sequence ID" value="MVM33590.1"/>
    <property type="molecule type" value="Genomic_DNA"/>
</dbReference>
<dbReference type="RefSeq" id="WP_157588299.1">
    <property type="nucleotide sequence ID" value="NZ_WPIN01000011.1"/>
</dbReference>
<reference evidence="1 2" key="1">
    <citation type="submission" date="2019-12" db="EMBL/GenBank/DDBJ databases">
        <title>Spirosoma sp. HMF4905 genome sequencing and assembly.</title>
        <authorList>
            <person name="Kang H."/>
            <person name="Cha I."/>
            <person name="Kim H."/>
            <person name="Joh K."/>
        </authorList>
    </citation>
    <scope>NUCLEOTIDE SEQUENCE [LARGE SCALE GENOMIC DNA]</scope>
    <source>
        <strain evidence="1 2">HMF4905</strain>
    </source>
</reference>
<organism evidence="1 2">
    <name type="scientific">Spirosoma arboris</name>
    <dbReference type="NCBI Taxonomy" id="2682092"/>
    <lineage>
        <taxon>Bacteria</taxon>
        <taxon>Pseudomonadati</taxon>
        <taxon>Bacteroidota</taxon>
        <taxon>Cytophagia</taxon>
        <taxon>Cytophagales</taxon>
        <taxon>Cytophagaceae</taxon>
        <taxon>Spirosoma</taxon>
    </lineage>
</organism>
<name>A0A7K1SIF3_9BACT</name>
<keyword evidence="2" id="KW-1185">Reference proteome</keyword>
<dbReference type="Proteomes" id="UP000436006">
    <property type="component" value="Unassembled WGS sequence"/>
</dbReference>
<proteinExistence type="predicted"/>
<comment type="caution">
    <text evidence="1">The sequence shown here is derived from an EMBL/GenBank/DDBJ whole genome shotgun (WGS) entry which is preliminary data.</text>
</comment>
<protein>
    <submittedName>
        <fullName evidence="1">Uncharacterized protein</fullName>
    </submittedName>
</protein>
<evidence type="ECO:0000313" key="1">
    <source>
        <dbReference type="EMBL" id="MVM33590.1"/>
    </source>
</evidence>
<gene>
    <name evidence="1" type="ORF">GO755_26365</name>
</gene>
<evidence type="ECO:0000313" key="2">
    <source>
        <dbReference type="Proteomes" id="UP000436006"/>
    </source>
</evidence>
<dbReference type="AlphaFoldDB" id="A0A7K1SIF3"/>
<accession>A0A7K1SIF3</accession>